<dbReference type="RefSeq" id="WP_044616758.1">
    <property type="nucleotide sequence ID" value="NZ_CP007142.1"/>
</dbReference>
<sequence>MARPTTKQALLEAANTNFEALWQTIDSMTKTALATEFDFSDDVKKKEAHWQRDKNLRDVLIHLYEWHQLLIHWIESNMAGNKADFLPEPYNWKTYGEMNVEFWQKHQKTKLEKSKDMLKTSHQSVLQLIENFSNEQLFTKKVYDWTGTTTLGSYCVSATSSHYDWAVKKIKAHIKKCSG</sequence>
<dbReference type="InterPro" id="IPR012550">
    <property type="entry name" value="DUF1706"/>
</dbReference>
<dbReference type="SUPFAM" id="SSF109854">
    <property type="entry name" value="DinB/YfiT-like putative metalloenzymes"/>
    <property type="match status" value="1"/>
</dbReference>
<dbReference type="OrthoDB" id="5347938at2"/>
<dbReference type="Pfam" id="PF08020">
    <property type="entry name" value="DUF1706"/>
    <property type="match status" value="1"/>
</dbReference>
<organism evidence="1 2">
    <name type="scientific">Gynuella sunshinyii YC6258</name>
    <dbReference type="NCBI Taxonomy" id="1445510"/>
    <lineage>
        <taxon>Bacteria</taxon>
        <taxon>Pseudomonadati</taxon>
        <taxon>Pseudomonadota</taxon>
        <taxon>Gammaproteobacteria</taxon>
        <taxon>Oceanospirillales</taxon>
        <taxon>Saccharospirillaceae</taxon>
        <taxon>Gynuella</taxon>
    </lineage>
</organism>
<dbReference type="KEGG" id="gsn:YC6258_02132"/>
<dbReference type="STRING" id="1445510.YC6258_02132"/>
<reference evidence="1 2" key="1">
    <citation type="submission" date="2014-01" db="EMBL/GenBank/DDBJ databases">
        <title>Full genme sequencing of cellulolytic bacterium Gynuella sunshinyii YC6258T gen. nov., sp. nov.</title>
        <authorList>
            <person name="Khan H."/>
            <person name="Chung E.J."/>
            <person name="Chung Y.R."/>
        </authorList>
    </citation>
    <scope>NUCLEOTIDE SEQUENCE [LARGE SCALE GENOMIC DNA]</scope>
    <source>
        <strain evidence="1 2">YC6258</strain>
    </source>
</reference>
<dbReference type="PANTHER" id="PTHR40658">
    <property type="match status" value="1"/>
</dbReference>
<dbReference type="EMBL" id="CP007142">
    <property type="protein sequence ID" value="AJQ94170.1"/>
    <property type="molecule type" value="Genomic_DNA"/>
</dbReference>
<accession>A0A0C5V3V8</accession>
<dbReference type="PANTHER" id="PTHR40658:SF4">
    <property type="entry name" value="HYPOTHETICAL CYTOSOLIC PROTEIN"/>
    <property type="match status" value="1"/>
</dbReference>
<dbReference type="Proteomes" id="UP000032266">
    <property type="component" value="Chromosome"/>
</dbReference>
<name>A0A0C5V3V8_9GAMM</name>
<dbReference type="HOGENOM" id="CLU_133748_0_0_6"/>
<dbReference type="Gene3D" id="1.20.120.450">
    <property type="entry name" value="dinb family like domain"/>
    <property type="match status" value="1"/>
</dbReference>
<dbReference type="PIRSF" id="PIRSF031551">
    <property type="entry name" value="DUF1706"/>
    <property type="match status" value="1"/>
</dbReference>
<dbReference type="AlphaFoldDB" id="A0A0C5V3V8"/>
<dbReference type="InterPro" id="IPR034660">
    <property type="entry name" value="DinB/YfiT-like"/>
</dbReference>
<evidence type="ECO:0008006" key="3">
    <source>
        <dbReference type="Google" id="ProtNLM"/>
    </source>
</evidence>
<evidence type="ECO:0000313" key="1">
    <source>
        <dbReference type="EMBL" id="AJQ94170.1"/>
    </source>
</evidence>
<gene>
    <name evidence="1" type="ORF">YC6258_02132</name>
</gene>
<keyword evidence="2" id="KW-1185">Reference proteome</keyword>
<evidence type="ECO:0000313" key="2">
    <source>
        <dbReference type="Proteomes" id="UP000032266"/>
    </source>
</evidence>
<proteinExistence type="predicted"/>
<protein>
    <recommendedName>
        <fullName evidence="3">ClbS/DfsB family four-helix bundle protein</fullName>
    </recommendedName>
</protein>
<dbReference type="PATRIC" id="fig|1445510.3.peg.2091"/>